<reference evidence="1 2" key="1">
    <citation type="submission" date="2016-11" db="EMBL/GenBank/DDBJ databases">
        <title>The macronuclear genome of Stentor coeruleus: a giant cell with tiny introns.</title>
        <authorList>
            <person name="Slabodnick M."/>
            <person name="Ruby J.G."/>
            <person name="Reiff S.B."/>
            <person name="Swart E.C."/>
            <person name="Gosai S."/>
            <person name="Prabakaran S."/>
            <person name="Witkowska E."/>
            <person name="Larue G.E."/>
            <person name="Fisher S."/>
            <person name="Freeman R.M."/>
            <person name="Gunawardena J."/>
            <person name="Chu W."/>
            <person name="Stover N.A."/>
            <person name="Gregory B.D."/>
            <person name="Nowacki M."/>
            <person name="Derisi J."/>
            <person name="Roy S.W."/>
            <person name="Marshall W.F."/>
            <person name="Sood P."/>
        </authorList>
    </citation>
    <scope>NUCLEOTIDE SEQUENCE [LARGE SCALE GENOMIC DNA]</scope>
    <source>
        <strain evidence="1">WM001</strain>
    </source>
</reference>
<name>A0A1R2CJ17_9CILI</name>
<dbReference type="Proteomes" id="UP000187209">
    <property type="component" value="Unassembled WGS sequence"/>
</dbReference>
<evidence type="ECO:0000313" key="1">
    <source>
        <dbReference type="EMBL" id="OMJ88950.1"/>
    </source>
</evidence>
<dbReference type="AlphaFoldDB" id="A0A1R2CJ17"/>
<keyword evidence="2" id="KW-1185">Reference proteome</keyword>
<dbReference type="EMBL" id="MPUH01000137">
    <property type="protein sequence ID" value="OMJ88950.1"/>
    <property type="molecule type" value="Genomic_DNA"/>
</dbReference>
<proteinExistence type="predicted"/>
<gene>
    <name evidence="1" type="ORF">SteCoe_8956</name>
</gene>
<comment type="caution">
    <text evidence="1">The sequence shown here is derived from an EMBL/GenBank/DDBJ whole genome shotgun (WGS) entry which is preliminary data.</text>
</comment>
<protein>
    <submittedName>
        <fullName evidence="1">Uncharacterized protein</fullName>
    </submittedName>
</protein>
<evidence type="ECO:0000313" key="2">
    <source>
        <dbReference type="Proteomes" id="UP000187209"/>
    </source>
</evidence>
<sequence>MELIKDLVEDPVISDYLKSFNEQHRAEALRKAMLLGILSVNSMQKHIKKEKTEKPKIKTKDITQIPKIAKKCQNALKNCSLTLKTITQNPTKLQFSHKKSKSYLPFYPKMHSKKKHQDNSTSQLNIYKTEVNKLKKTEKQVLRKEQSTKTIKNVKIIGKKSPKKIKITKSDEQKTERIKEYEKTKAKETNNDESLVYSSESLINDPVNGNCQYFTFSSESPSIK</sequence>
<accession>A0A1R2CJ17</accession>
<organism evidence="1 2">
    <name type="scientific">Stentor coeruleus</name>
    <dbReference type="NCBI Taxonomy" id="5963"/>
    <lineage>
        <taxon>Eukaryota</taxon>
        <taxon>Sar</taxon>
        <taxon>Alveolata</taxon>
        <taxon>Ciliophora</taxon>
        <taxon>Postciliodesmatophora</taxon>
        <taxon>Heterotrichea</taxon>
        <taxon>Heterotrichida</taxon>
        <taxon>Stentoridae</taxon>
        <taxon>Stentor</taxon>
    </lineage>
</organism>